<evidence type="ECO:0000313" key="2">
    <source>
        <dbReference type="Proteomes" id="UP001233172"/>
    </source>
</evidence>
<keyword evidence="2" id="KW-1185">Reference proteome</keyword>
<feature type="non-terminal residue" evidence="1">
    <location>
        <position position="89"/>
    </location>
</feature>
<evidence type="ECO:0000313" key="1">
    <source>
        <dbReference type="EMBL" id="KAK0043392.1"/>
    </source>
</evidence>
<proteinExistence type="predicted"/>
<organism evidence="1 2">
    <name type="scientific">Biomphalaria pfeifferi</name>
    <name type="common">Bloodfluke planorb</name>
    <name type="synonym">Freshwater snail</name>
    <dbReference type="NCBI Taxonomy" id="112525"/>
    <lineage>
        <taxon>Eukaryota</taxon>
        <taxon>Metazoa</taxon>
        <taxon>Spiralia</taxon>
        <taxon>Lophotrochozoa</taxon>
        <taxon>Mollusca</taxon>
        <taxon>Gastropoda</taxon>
        <taxon>Heterobranchia</taxon>
        <taxon>Euthyneura</taxon>
        <taxon>Panpulmonata</taxon>
        <taxon>Hygrophila</taxon>
        <taxon>Lymnaeoidea</taxon>
        <taxon>Planorbidae</taxon>
        <taxon>Biomphalaria</taxon>
    </lineage>
</organism>
<name>A0AAD8AVZ8_BIOPF</name>
<comment type="caution">
    <text evidence="1">The sequence shown here is derived from an EMBL/GenBank/DDBJ whole genome shotgun (WGS) entry which is preliminary data.</text>
</comment>
<dbReference type="EMBL" id="JASAOG010000218">
    <property type="protein sequence ID" value="KAK0043392.1"/>
    <property type="molecule type" value="Genomic_DNA"/>
</dbReference>
<reference evidence="1" key="2">
    <citation type="submission" date="2023-04" db="EMBL/GenBank/DDBJ databases">
        <authorList>
            <person name="Bu L."/>
            <person name="Lu L."/>
            <person name="Laidemitt M.R."/>
            <person name="Zhang S.M."/>
            <person name="Mutuku M."/>
            <person name="Mkoji G."/>
            <person name="Steinauer M."/>
            <person name="Loker E.S."/>
        </authorList>
    </citation>
    <scope>NUCLEOTIDE SEQUENCE</scope>
    <source>
        <strain evidence="1">KasaAsao</strain>
        <tissue evidence="1">Whole Snail</tissue>
    </source>
</reference>
<dbReference type="AlphaFoldDB" id="A0AAD8AVZ8"/>
<dbReference type="Proteomes" id="UP001233172">
    <property type="component" value="Unassembled WGS sequence"/>
</dbReference>
<sequence>MLHVLSALEWRSGDLSAEMAGHCTVQLIGPPEIIRSRFARAARFIETEASTRTFREEQAPAMTKLSPIVLCVGYESLSEVLFTIANHCV</sequence>
<reference evidence="1" key="1">
    <citation type="journal article" date="2023" name="PLoS Negl. Trop. Dis.">
        <title>A genome sequence for Biomphalaria pfeifferi, the major vector snail for the human-infecting parasite Schistosoma mansoni.</title>
        <authorList>
            <person name="Bu L."/>
            <person name="Lu L."/>
            <person name="Laidemitt M.R."/>
            <person name="Zhang S.M."/>
            <person name="Mutuku M."/>
            <person name="Mkoji G."/>
            <person name="Steinauer M."/>
            <person name="Loker E.S."/>
        </authorList>
    </citation>
    <scope>NUCLEOTIDE SEQUENCE</scope>
    <source>
        <strain evidence="1">KasaAsao</strain>
    </source>
</reference>
<accession>A0AAD8AVZ8</accession>
<gene>
    <name evidence="1" type="ORF">Bpfe_027211</name>
</gene>
<protein>
    <submittedName>
        <fullName evidence="1">Uncharacterized protein</fullName>
    </submittedName>
</protein>